<proteinExistence type="predicted"/>
<organism evidence="2 3">
    <name type="scientific">Protopolystoma xenopodis</name>
    <dbReference type="NCBI Taxonomy" id="117903"/>
    <lineage>
        <taxon>Eukaryota</taxon>
        <taxon>Metazoa</taxon>
        <taxon>Spiralia</taxon>
        <taxon>Lophotrochozoa</taxon>
        <taxon>Platyhelminthes</taxon>
        <taxon>Monogenea</taxon>
        <taxon>Polyopisthocotylea</taxon>
        <taxon>Polystomatidea</taxon>
        <taxon>Polystomatidae</taxon>
        <taxon>Protopolystoma</taxon>
    </lineage>
</organism>
<feature type="region of interest" description="Disordered" evidence="1">
    <location>
        <begin position="609"/>
        <end position="632"/>
    </location>
</feature>
<dbReference type="OrthoDB" id="6239114at2759"/>
<dbReference type="EMBL" id="CAAALY010000967">
    <property type="protein sequence ID" value="VEL07074.1"/>
    <property type="molecule type" value="Genomic_DNA"/>
</dbReference>
<dbReference type="AlphaFoldDB" id="A0A448WAL4"/>
<evidence type="ECO:0000313" key="3">
    <source>
        <dbReference type="Proteomes" id="UP000784294"/>
    </source>
</evidence>
<keyword evidence="3" id="KW-1185">Reference proteome</keyword>
<evidence type="ECO:0000256" key="1">
    <source>
        <dbReference type="SAM" id="MobiDB-lite"/>
    </source>
</evidence>
<evidence type="ECO:0000313" key="2">
    <source>
        <dbReference type="EMBL" id="VEL07074.1"/>
    </source>
</evidence>
<sequence length="700" mass="78078">MLYDIIRGMPLGLYLHLSLPRGLPRILCEWLDIPLLYFGSLSGQTSVLSNSLEKREQDEDDFMEDEAVSATDDERETDMISKLQGYASRGKNPSYCANVGQTYRKGTPRRPQLRSSRGKTSALSPSRDRVQSAAETDSPVITAPFQMIARLSDHVRRFGGRLPCRNPKALHRLVTPICQINLPGGAWGSLGKWLLSRNHIRKVTRGIEELAHQNLVSIGEMPAWTSKNLLAIFIHPRASLLDTRYAAPGRRVLTDISKCGKPLSFEFTSPEEVIRYWKTCELISQDTPLGYRCVKDPIDVCRSVLPNPSTTPICPCPSAIGDLPKPVWHETTFARLKELGLIVIDPTSRPPVDTESAISAIDSICNSESLRAEATVSSPLGHTTNLAVLSSTTSNDVIPSSSPAHTCLIYGACGFHPLDFCFIPRNWTEQRLGYAVITPDSSVYKALAKIEMNMQQQFQKAQRQQSLQTRSIRRCRSIASKPSVLSKLPSSMRELPSVQLPVPPLSLQGLTIKLISSLSSLKGAIVAILVEHGNCSWAPLSRRRSRMVVTEEGEDEFEGDYDGEDGYFEQDDDYYNEEDACCTYKDQEEVEGEEGSVLDEIQTKREGNGQISTGWKGNLRSSSNSNFPTSSLPKDLNGQIKFKQQHMLNQLKAWLHLLSHKIRASQDVFWPWPNRLFGKCGRYQDKPESSSVAETYGNKS</sequence>
<reference evidence="2" key="1">
    <citation type="submission" date="2018-11" db="EMBL/GenBank/DDBJ databases">
        <authorList>
            <consortium name="Pathogen Informatics"/>
        </authorList>
    </citation>
    <scope>NUCLEOTIDE SEQUENCE</scope>
</reference>
<gene>
    <name evidence="2" type="ORF">PXEA_LOCUS514</name>
</gene>
<comment type="caution">
    <text evidence="2">The sequence shown here is derived from an EMBL/GenBank/DDBJ whole genome shotgun (WGS) entry which is preliminary data.</text>
</comment>
<accession>A0A448WAL4</accession>
<feature type="region of interest" description="Disordered" evidence="1">
    <location>
        <begin position="98"/>
        <end position="136"/>
    </location>
</feature>
<feature type="compositionally biased region" description="Low complexity" evidence="1">
    <location>
        <begin position="621"/>
        <end position="631"/>
    </location>
</feature>
<dbReference type="Proteomes" id="UP000784294">
    <property type="component" value="Unassembled WGS sequence"/>
</dbReference>
<name>A0A448WAL4_9PLAT</name>
<feature type="compositionally biased region" description="Polar residues" evidence="1">
    <location>
        <begin position="113"/>
        <end position="124"/>
    </location>
</feature>
<protein>
    <submittedName>
        <fullName evidence="2">Uncharacterized protein</fullName>
    </submittedName>
</protein>